<keyword evidence="1" id="KW-0285">Flavoprotein</keyword>
<evidence type="ECO:0000313" key="5">
    <source>
        <dbReference type="Proteomes" id="UP001319200"/>
    </source>
</evidence>
<evidence type="ECO:0000256" key="1">
    <source>
        <dbReference type="ARBA" id="ARBA00022630"/>
    </source>
</evidence>
<sequence length="483" mass="54271">MSTKHKPKYKRVAQLKTAGDLKAYLQSLNVDLPLDETLMAPEQSPFHKTFKLNSGRVVGNRFSILPMEGWDGTADGRPTDFTKRRWKNFAISGAKLLWGCEAVAVAHEGRANPNQLLIHKNNLDEYKKLLDLLYVNHQERFGKTDDLVIGLQLTHSGRFCKPNDKKKMEPMILYKHPFLNKKFGLGDDYPVMTDEYIDRLIESFINASVMAQQAGYHFVDIKHCHGYLGHEFLSARTREGRYGGSFENRTRFLTSIVDGIKSAAPGLEISVRLSAFDWVPFKKGDDSMGVPEQSNGTAYNYGFGCDSSGTHHDLSETFRFLKLLESLGIQLVCITAGSPYYNPHIQRPALFPPSDGYQPPEDPFAGVARQLQVTAEIKKAFPGLAIVGSAYSYLQEWLPYVGQNVLNNDMADFVGLGRMVLSYPEMPDDILQGRTLKRDQICRTFSDCTTAPRNGMLSGCFPLDDFYKALPEAAQLKEIKAEK</sequence>
<dbReference type="Pfam" id="PF00724">
    <property type="entry name" value="Oxidored_FMN"/>
    <property type="match status" value="1"/>
</dbReference>
<dbReference type="PANTHER" id="PTHR43656">
    <property type="entry name" value="BINDING OXIDOREDUCTASE, PUTATIVE (AFU_ORTHOLOGUE AFUA_2G08260)-RELATED"/>
    <property type="match status" value="1"/>
</dbReference>
<evidence type="ECO:0000259" key="3">
    <source>
        <dbReference type="Pfam" id="PF00724"/>
    </source>
</evidence>
<evidence type="ECO:0000256" key="2">
    <source>
        <dbReference type="ARBA" id="ARBA00023002"/>
    </source>
</evidence>
<accession>A0AAP2GQI8</accession>
<keyword evidence="5" id="KW-1185">Reference proteome</keyword>
<keyword evidence="2" id="KW-0560">Oxidoreductase</keyword>
<dbReference type="GO" id="GO:0010181">
    <property type="term" value="F:FMN binding"/>
    <property type="evidence" value="ECO:0007669"/>
    <property type="project" value="InterPro"/>
</dbReference>
<dbReference type="InterPro" id="IPR013785">
    <property type="entry name" value="Aldolase_TIM"/>
</dbReference>
<dbReference type="InterPro" id="IPR051799">
    <property type="entry name" value="NADH_flavin_oxidoreductase"/>
</dbReference>
<dbReference type="Proteomes" id="UP001319200">
    <property type="component" value="Unassembled WGS sequence"/>
</dbReference>
<dbReference type="Gene3D" id="3.20.20.70">
    <property type="entry name" value="Aldolase class I"/>
    <property type="match status" value="1"/>
</dbReference>
<reference evidence="4 5" key="1">
    <citation type="submission" date="2021-05" db="EMBL/GenBank/DDBJ databases">
        <title>A Polyphasic approach of four new species of the genus Ohtaekwangia: Ohtaekwangia histidinii sp. nov., Ohtaekwangia cretensis sp. nov., Ohtaekwangia indiensis sp. nov., Ohtaekwangia reichenbachii sp. nov. from diverse environment.</title>
        <authorList>
            <person name="Octaviana S."/>
        </authorList>
    </citation>
    <scope>NUCLEOTIDE SEQUENCE [LARGE SCALE GENOMIC DNA]</scope>
    <source>
        <strain evidence="4 5">PWU4</strain>
    </source>
</reference>
<proteinExistence type="predicted"/>
<comment type="caution">
    <text evidence="4">The sequence shown here is derived from an EMBL/GenBank/DDBJ whole genome shotgun (WGS) entry which is preliminary data.</text>
</comment>
<gene>
    <name evidence="4" type="ORF">KK083_25110</name>
</gene>
<feature type="domain" description="NADH:flavin oxidoreductase/NADH oxidase N-terminal" evidence="3">
    <location>
        <begin position="59"/>
        <end position="279"/>
    </location>
</feature>
<protein>
    <submittedName>
        <fullName evidence="4">NADH:flavin oxidoreductase</fullName>
    </submittedName>
</protein>
<dbReference type="PANTHER" id="PTHR43656:SF2">
    <property type="entry name" value="BINDING OXIDOREDUCTASE, PUTATIVE (AFU_ORTHOLOGUE AFUA_2G08260)-RELATED"/>
    <property type="match status" value="1"/>
</dbReference>
<organism evidence="4 5">
    <name type="scientific">Chryseosolibacter histidini</name>
    <dbReference type="NCBI Taxonomy" id="2782349"/>
    <lineage>
        <taxon>Bacteria</taxon>
        <taxon>Pseudomonadati</taxon>
        <taxon>Bacteroidota</taxon>
        <taxon>Cytophagia</taxon>
        <taxon>Cytophagales</taxon>
        <taxon>Chryseotaleaceae</taxon>
        <taxon>Chryseosolibacter</taxon>
    </lineage>
</organism>
<dbReference type="AlphaFoldDB" id="A0AAP2GQI8"/>
<dbReference type="RefSeq" id="WP_254168604.1">
    <property type="nucleotide sequence ID" value="NZ_JAHESF010000036.1"/>
</dbReference>
<evidence type="ECO:0000313" key="4">
    <source>
        <dbReference type="EMBL" id="MBT1700193.1"/>
    </source>
</evidence>
<dbReference type="EMBL" id="JAHESF010000036">
    <property type="protein sequence ID" value="MBT1700193.1"/>
    <property type="molecule type" value="Genomic_DNA"/>
</dbReference>
<dbReference type="InterPro" id="IPR001155">
    <property type="entry name" value="OxRdtase_FMN_N"/>
</dbReference>
<dbReference type="SUPFAM" id="SSF51395">
    <property type="entry name" value="FMN-linked oxidoreductases"/>
    <property type="match status" value="1"/>
</dbReference>
<name>A0AAP2GQI8_9BACT</name>
<dbReference type="GO" id="GO:0016491">
    <property type="term" value="F:oxidoreductase activity"/>
    <property type="evidence" value="ECO:0007669"/>
    <property type="project" value="UniProtKB-KW"/>
</dbReference>